<feature type="domain" description="MIP18 family-like" evidence="1">
    <location>
        <begin position="18"/>
        <end position="82"/>
    </location>
</feature>
<dbReference type="Proteomes" id="UP000324209">
    <property type="component" value="Chromosome"/>
</dbReference>
<evidence type="ECO:0000313" key="3">
    <source>
        <dbReference type="Proteomes" id="UP000324209"/>
    </source>
</evidence>
<name>A0A5C1QMT8_9SPIO</name>
<reference evidence="2 3" key="1">
    <citation type="submission" date="2019-02" db="EMBL/GenBank/DDBJ databases">
        <title>Complete Genome Sequence and Methylome Analysis of free living Spirochaetas.</title>
        <authorList>
            <person name="Fomenkov A."/>
            <person name="Dubinina G."/>
            <person name="Leshcheva N."/>
            <person name="Mikheeva N."/>
            <person name="Grabovich M."/>
            <person name="Vincze T."/>
            <person name="Roberts R.J."/>
        </authorList>
    </citation>
    <scope>NUCLEOTIDE SEQUENCE [LARGE SCALE GENOMIC DNA]</scope>
    <source>
        <strain evidence="2 3">K2</strain>
    </source>
</reference>
<dbReference type="Pfam" id="PF01883">
    <property type="entry name" value="FeS_assembly_P"/>
    <property type="match status" value="1"/>
</dbReference>
<dbReference type="OrthoDB" id="9805360at2"/>
<evidence type="ECO:0000313" key="2">
    <source>
        <dbReference type="EMBL" id="QEN08827.1"/>
    </source>
</evidence>
<dbReference type="InterPro" id="IPR052339">
    <property type="entry name" value="Fe-S_Maturation_MIP18"/>
</dbReference>
<dbReference type="InterPro" id="IPR002744">
    <property type="entry name" value="MIP18-like"/>
</dbReference>
<sequence>MEDSLKDKKEIENSFFEQLGEIYDPEIMAPITDLGLIYRIELKEDKSVEVDFTLTYPGCPWGPVLEKSIRKTLKRKNEWLDDVKTSMVFDPPWQVQFAKEELRIAMGYPI</sequence>
<dbReference type="AlphaFoldDB" id="A0A5C1QMT8"/>
<dbReference type="RefSeq" id="WP_149486906.1">
    <property type="nucleotide sequence ID" value="NZ_CP036150.1"/>
</dbReference>
<dbReference type="KEGG" id="ock:EXM22_12805"/>
<evidence type="ECO:0000259" key="1">
    <source>
        <dbReference type="Pfam" id="PF01883"/>
    </source>
</evidence>
<dbReference type="Gene3D" id="3.30.300.130">
    <property type="entry name" value="Fe-S cluster assembly (FSCA)"/>
    <property type="match status" value="1"/>
</dbReference>
<protein>
    <submittedName>
        <fullName evidence="2">DUF59 domain-containing protein</fullName>
    </submittedName>
</protein>
<proteinExistence type="predicted"/>
<dbReference type="EMBL" id="CP036150">
    <property type="protein sequence ID" value="QEN08827.1"/>
    <property type="molecule type" value="Genomic_DNA"/>
</dbReference>
<accession>A0A5C1QMT8</accession>
<dbReference type="PANTHER" id="PTHR42831:SF1">
    <property type="entry name" value="FE-S PROTEIN MATURATION AUXILIARY FACTOR YITW"/>
    <property type="match status" value="1"/>
</dbReference>
<organism evidence="2 3">
    <name type="scientific">Oceanispirochaeta crateris</name>
    <dbReference type="NCBI Taxonomy" id="2518645"/>
    <lineage>
        <taxon>Bacteria</taxon>
        <taxon>Pseudomonadati</taxon>
        <taxon>Spirochaetota</taxon>
        <taxon>Spirochaetia</taxon>
        <taxon>Spirochaetales</taxon>
        <taxon>Spirochaetaceae</taxon>
        <taxon>Oceanispirochaeta</taxon>
    </lineage>
</organism>
<dbReference type="PANTHER" id="PTHR42831">
    <property type="entry name" value="FE-S PROTEIN MATURATION AUXILIARY FACTOR YITW"/>
    <property type="match status" value="1"/>
</dbReference>
<dbReference type="InterPro" id="IPR034904">
    <property type="entry name" value="FSCA_dom_sf"/>
</dbReference>
<keyword evidence="3" id="KW-1185">Reference proteome</keyword>
<dbReference type="SUPFAM" id="SSF117916">
    <property type="entry name" value="Fe-S cluster assembly (FSCA) domain-like"/>
    <property type="match status" value="1"/>
</dbReference>
<gene>
    <name evidence="2" type="ORF">EXM22_12805</name>
</gene>